<dbReference type="OrthoDB" id="5242641at2"/>
<sequence>MRCLVGYTADGRGAEAIALAAALGGPGAHLDLAIVLPEHTPFSAVYPGGDHGYSSILAETVAAWADEALALVPDGLTARVLARAVSSPAEGLIALAQETGAQVIVLGGRKRHVAGFFAPGSVASALLHSSPVPVAMGSPEAVASLEAAAGRLSRVTVLVGNRAGHKAVVRAGAEAAAAQDLPLRVVSLLAQDDLPSGWALHQAVESTQAAVAGLVTELGIDADVTVASGGSLDEAISDLAWLPGEVAVVGSSRLARKRRLFLGPTAQRMLRTLPVPLVVVPKSYKPASARNEGTPT</sequence>
<feature type="domain" description="UspA" evidence="2">
    <location>
        <begin position="2"/>
        <end position="136"/>
    </location>
</feature>
<dbReference type="RefSeq" id="WP_146827611.1">
    <property type="nucleotide sequence ID" value="NZ_BAAAYQ010000001.1"/>
</dbReference>
<gene>
    <name evidence="3" type="ORF">AFL01nite_20720</name>
</gene>
<dbReference type="AlphaFoldDB" id="A0A512HWE5"/>
<dbReference type="Pfam" id="PF00582">
    <property type="entry name" value="Usp"/>
    <property type="match status" value="2"/>
</dbReference>
<proteinExistence type="inferred from homology"/>
<dbReference type="PANTHER" id="PTHR46268">
    <property type="entry name" value="STRESS RESPONSE PROTEIN NHAX"/>
    <property type="match status" value="1"/>
</dbReference>
<dbReference type="Proteomes" id="UP000321769">
    <property type="component" value="Unassembled WGS sequence"/>
</dbReference>
<dbReference type="CDD" id="cd00293">
    <property type="entry name" value="USP-like"/>
    <property type="match status" value="1"/>
</dbReference>
<name>A0A512HWE5_9ACTN</name>
<evidence type="ECO:0000313" key="3">
    <source>
        <dbReference type="EMBL" id="GEO89745.1"/>
    </source>
</evidence>
<evidence type="ECO:0000259" key="2">
    <source>
        <dbReference type="Pfam" id="PF00582"/>
    </source>
</evidence>
<dbReference type="Gene3D" id="3.40.50.12370">
    <property type="match status" value="1"/>
</dbReference>
<feature type="domain" description="UspA" evidence="2">
    <location>
        <begin position="154"/>
        <end position="281"/>
    </location>
</feature>
<dbReference type="InterPro" id="IPR006016">
    <property type="entry name" value="UspA"/>
</dbReference>
<dbReference type="PANTHER" id="PTHR46268:SF6">
    <property type="entry name" value="UNIVERSAL STRESS PROTEIN UP12"/>
    <property type="match status" value="1"/>
</dbReference>
<dbReference type="EMBL" id="BJZQ01000009">
    <property type="protein sequence ID" value="GEO89745.1"/>
    <property type="molecule type" value="Genomic_DNA"/>
</dbReference>
<comment type="similarity">
    <text evidence="1">Belongs to the universal stress protein A family.</text>
</comment>
<evidence type="ECO:0000256" key="1">
    <source>
        <dbReference type="ARBA" id="ARBA00008791"/>
    </source>
</evidence>
<dbReference type="SUPFAM" id="SSF52402">
    <property type="entry name" value="Adenine nucleotide alpha hydrolases-like"/>
    <property type="match status" value="2"/>
</dbReference>
<comment type="caution">
    <text evidence="3">The sequence shown here is derived from an EMBL/GenBank/DDBJ whole genome shotgun (WGS) entry which is preliminary data.</text>
</comment>
<keyword evidence="4" id="KW-1185">Reference proteome</keyword>
<reference evidence="3 4" key="1">
    <citation type="submission" date="2019-07" db="EMBL/GenBank/DDBJ databases">
        <title>Whole genome shotgun sequence of Aeromicrobium flavum NBRC 107625.</title>
        <authorList>
            <person name="Hosoyama A."/>
            <person name="Uohara A."/>
            <person name="Ohji S."/>
            <person name="Ichikawa N."/>
        </authorList>
    </citation>
    <scope>NUCLEOTIDE SEQUENCE [LARGE SCALE GENOMIC DNA]</scope>
    <source>
        <strain evidence="3 4">NBRC 107625</strain>
    </source>
</reference>
<accession>A0A512HWE5</accession>
<organism evidence="3 4">
    <name type="scientific">Aeromicrobium flavum</name>
    <dbReference type="NCBI Taxonomy" id="416568"/>
    <lineage>
        <taxon>Bacteria</taxon>
        <taxon>Bacillati</taxon>
        <taxon>Actinomycetota</taxon>
        <taxon>Actinomycetes</taxon>
        <taxon>Propionibacteriales</taxon>
        <taxon>Nocardioidaceae</taxon>
        <taxon>Aeromicrobium</taxon>
    </lineage>
</organism>
<evidence type="ECO:0000313" key="4">
    <source>
        <dbReference type="Proteomes" id="UP000321769"/>
    </source>
</evidence>
<protein>
    <submittedName>
        <fullName evidence="3">Universal stress protein UspA</fullName>
    </submittedName>
</protein>